<feature type="non-terminal residue" evidence="4">
    <location>
        <position position="1"/>
    </location>
</feature>
<gene>
    <name evidence="4" type="ORF">PBRASI_LOCUS9899</name>
</gene>
<evidence type="ECO:0000313" key="4">
    <source>
        <dbReference type="EMBL" id="CAG8643494.1"/>
    </source>
</evidence>
<proteinExistence type="predicted"/>
<dbReference type="Gene3D" id="3.40.50.300">
    <property type="entry name" value="P-loop containing nucleotide triphosphate hydrolases"/>
    <property type="match status" value="1"/>
</dbReference>
<sequence>EQELRKEYKNYANNKNTEEIKKETQYRNILLIGRTGNGKSTLANVLVNKEGEFEEFFKEGHGSASETRKISDKVFEVDGVKYRIIDTPGLGDTKLTKIETLQEIAKVYDKVKDGLSQILFVNNGKFTPEEIETYNILKEILFDENITKYTTIVRTNFDSFDDERKCKEDIQSLLLENNKTITEMIESCSERITHINNPPINISGNNARVVGAQISINKEVREMSREKLLKRLVECDKIYKPESIEILNRIELKERPVDETDKEEKIYGVLPYVAPEVLQTKNEIKGKKDTEFYRQYQEIEELTPQSNVVLDYQVNSPATYTSQLLDTGDLPEPQNSQEINDQFYELYSQYGFDLEEKAED</sequence>
<dbReference type="GO" id="GO:0005525">
    <property type="term" value="F:GTP binding"/>
    <property type="evidence" value="ECO:0007669"/>
    <property type="project" value="UniProtKB-KW"/>
</dbReference>
<evidence type="ECO:0000256" key="1">
    <source>
        <dbReference type="ARBA" id="ARBA00022741"/>
    </source>
</evidence>
<comment type="caution">
    <text evidence="4">The sequence shown here is derived from an EMBL/GenBank/DDBJ whole genome shotgun (WGS) entry which is preliminary data.</text>
</comment>
<feature type="domain" description="AIG1-type G" evidence="3">
    <location>
        <begin position="24"/>
        <end position="243"/>
    </location>
</feature>
<dbReference type="PROSITE" id="PS51720">
    <property type="entry name" value="G_AIG1"/>
    <property type="match status" value="1"/>
</dbReference>
<dbReference type="InterPro" id="IPR006703">
    <property type="entry name" value="G_AIG1"/>
</dbReference>
<name>A0A9N9DM54_9GLOM</name>
<accession>A0A9N9DM54</accession>
<dbReference type="Proteomes" id="UP000789739">
    <property type="component" value="Unassembled WGS sequence"/>
</dbReference>
<dbReference type="PANTHER" id="PTHR10903">
    <property type="entry name" value="GTPASE, IMAP FAMILY MEMBER-RELATED"/>
    <property type="match status" value="1"/>
</dbReference>
<organism evidence="4 5">
    <name type="scientific">Paraglomus brasilianum</name>
    <dbReference type="NCBI Taxonomy" id="144538"/>
    <lineage>
        <taxon>Eukaryota</taxon>
        <taxon>Fungi</taxon>
        <taxon>Fungi incertae sedis</taxon>
        <taxon>Mucoromycota</taxon>
        <taxon>Glomeromycotina</taxon>
        <taxon>Glomeromycetes</taxon>
        <taxon>Paraglomerales</taxon>
        <taxon>Paraglomeraceae</taxon>
        <taxon>Paraglomus</taxon>
    </lineage>
</organism>
<evidence type="ECO:0000313" key="5">
    <source>
        <dbReference type="Proteomes" id="UP000789739"/>
    </source>
</evidence>
<reference evidence="4" key="1">
    <citation type="submission" date="2021-06" db="EMBL/GenBank/DDBJ databases">
        <authorList>
            <person name="Kallberg Y."/>
            <person name="Tangrot J."/>
            <person name="Rosling A."/>
        </authorList>
    </citation>
    <scope>NUCLEOTIDE SEQUENCE</scope>
    <source>
        <strain evidence="4">BR232B</strain>
    </source>
</reference>
<keyword evidence="2" id="KW-0342">GTP-binding</keyword>
<keyword evidence="5" id="KW-1185">Reference proteome</keyword>
<dbReference type="Pfam" id="PF04548">
    <property type="entry name" value="AIG1"/>
    <property type="match status" value="1"/>
</dbReference>
<evidence type="ECO:0000256" key="2">
    <source>
        <dbReference type="ARBA" id="ARBA00023134"/>
    </source>
</evidence>
<dbReference type="OrthoDB" id="8954335at2759"/>
<dbReference type="PANTHER" id="PTHR10903:SF184">
    <property type="entry name" value="GTP-BINDING PROTEIN A"/>
    <property type="match status" value="1"/>
</dbReference>
<keyword evidence="1" id="KW-0547">Nucleotide-binding</keyword>
<dbReference type="EMBL" id="CAJVPI010002446">
    <property type="protein sequence ID" value="CAG8643494.1"/>
    <property type="molecule type" value="Genomic_DNA"/>
</dbReference>
<protein>
    <submittedName>
        <fullName evidence="4">401_t:CDS:1</fullName>
    </submittedName>
</protein>
<dbReference type="InterPro" id="IPR045058">
    <property type="entry name" value="GIMA/IAN/Toc"/>
</dbReference>
<dbReference type="SUPFAM" id="SSF52540">
    <property type="entry name" value="P-loop containing nucleoside triphosphate hydrolases"/>
    <property type="match status" value="1"/>
</dbReference>
<dbReference type="InterPro" id="IPR027417">
    <property type="entry name" value="P-loop_NTPase"/>
</dbReference>
<evidence type="ECO:0000259" key="3">
    <source>
        <dbReference type="PROSITE" id="PS51720"/>
    </source>
</evidence>
<dbReference type="AlphaFoldDB" id="A0A9N9DM54"/>